<reference evidence="2 3" key="1">
    <citation type="submission" date="2013-12" db="EMBL/GenBank/DDBJ databases">
        <title>A Varibaculum cambriense genome reconstructed from a premature infant gut community with otherwise low bacterial novelty that shifts toward anaerobic metabolism during the third week of life.</title>
        <authorList>
            <person name="Brown C.T."/>
            <person name="Sharon I."/>
            <person name="Thomas B.C."/>
            <person name="Castelle C.J."/>
            <person name="Morowitz M.J."/>
            <person name="Banfield J.F."/>
        </authorList>
    </citation>
    <scope>NUCLEOTIDE SEQUENCE [LARGE SCALE GENOMIC DNA]</scope>
    <source>
        <strain evidence="3">DORA_17_25</strain>
    </source>
</reference>
<accession>W1UD08</accession>
<feature type="domain" description="LpxI N-terminal" evidence="1">
    <location>
        <begin position="4"/>
        <end position="83"/>
    </location>
</feature>
<dbReference type="Gene3D" id="3.40.50.20">
    <property type="match status" value="1"/>
</dbReference>
<feature type="non-terminal residue" evidence="2">
    <location>
        <position position="86"/>
    </location>
</feature>
<dbReference type="InterPro" id="IPR053174">
    <property type="entry name" value="LpxI"/>
</dbReference>
<evidence type="ECO:0000259" key="1">
    <source>
        <dbReference type="Pfam" id="PF17930"/>
    </source>
</evidence>
<dbReference type="AlphaFoldDB" id="W1UD08"/>
<proteinExistence type="predicted"/>
<dbReference type="InterPro" id="IPR041255">
    <property type="entry name" value="LpxI_N"/>
</dbReference>
<dbReference type="PANTHER" id="PTHR39962:SF1">
    <property type="entry name" value="LPXI FAMILY PROTEIN"/>
    <property type="match status" value="1"/>
</dbReference>
<dbReference type="Proteomes" id="UP000018840">
    <property type="component" value="Unassembled WGS sequence"/>
</dbReference>
<protein>
    <recommendedName>
        <fullName evidence="1">LpxI N-terminal domain-containing protein</fullName>
    </recommendedName>
</protein>
<dbReference type="EMBL" id="AZMC01000162">
    <property type="protein sequence ID" value="ETI89543.1"/>
    <property type="molecule type" value="Genomic_DNA"/>
</dbReference>
<comment type="caution">
    <text evidence="2">The sequence shown here is derived from an EMBL/GenBank/DDBJ whole genome shotgun (WGS) entry which is preliminary data.</text>
</comment>
<sequence>MATVGLLAGIGKLPVTFLREAKRLGERVVTIAVVDAVEPELAQESDQFYQIKITKLGSILKTLQREGVTEATMLGKVTKEILYGNL</sequence>
<evidence type="ECO:0000313" key="2">
    <source>
        <dbReference type="EMBL" id="ETI89543.1"/>
    </source>
</evidence>
<name>W1UD08_9FIRM</name>
<dbReference type="Pfam" id="PF17930">
    <property type="entry name" value="LpxI_N"/>
    <property type="match status" value="1"/>
</dbReference>
<organism evidence="2 3">
    <name type="scientific">Negativicoccus succinicivorans DORA_17_25</name>
    <dbReference type="NCBI Taxonomy" id="1403945"/>
    <lineage>
        <taxon>Bacteria</taxon>
        <taxon>Bacillati</taxon>
        <taxon>Bacillota</taxon>
        <taxon>Negativicutes</taxon>
        <taxon>Veillonellales</taxon>
        <taxon>Veillonellaceae</taxon>
        <taxon>Negativicoccus</taxon>
    </lineage>
</organism>
<gene>
    <name evidence="2" type="ORF">Q612_NSC00162G0007</name>
</gene>
<evidence type="ECO:0000313" key="3">
    <source>
        <dbReference type="Proteomes" id="UP000018840"/>
    </source>
</evidence>
<dbReference type="PANTHER" id="PTHR39962">
    <property type="entry name" value="BLL4848 PROTEIN"/>
    <property type="match status" value="1"/>
</dbReference>